<dbReference type="Pfam" id="PF02872">
    <property type="entry name" value="5_nucleotid_C"/>
    <property type="match status" value="1"/>
</dbReference>
<dbReference type="SUPFAM" id="SSF55816">
    <property type="entry name" value="5'-nucleotidase (syn. UDP-sugar hydrolase), C-terminal domain"/>
    <property type="match status" value="1"/>
</dbReference>
<dbReference type="GO" id="GO:0008768">
    <property type="term" value="F:UDP-sugar diphosphatase activity"/>
    <property type="evidence" value="ECO:0007669"/>
    <property type="project" value="TreeGrafter"/>
</dbReference>
<dbReference type="PRINTS" id="PR01607">
    <property type="entry name" value="APYRASEFAMLY"/>
</dbReference>
<protein>
    <submittedName>
        <fullName evidence="4">5'-nucleotidase</fullName>
        <ecNumber evidence="4">3.1.3.5</ecNumber>
    </submittedName>
</protein>
<dbReference type="RefSeq" id="WP_184242184.1">
    <property type="nucleotide sequence ID" value="NZ_JACHNA010000001.1"/>
</dbReference>
<feature type="chain" id="PRO_5038613860" evidence="2">
    <location>
        <begin position="31"/>
        <end position="871"/>
    </location>
</feature>
<evidence type="ECO:0000313" key="5">
    <source>
        <dbReference type="Proteomes" id="UP000540191"/>
    </source>
</evidence>
<dbReference type="Pfam" id="PF00149">
    <property type="entry name" value="Metallophos"/>
    <property type="match status" value="1"/>
</dbReference>
<dbReference type="GO" id="GO:0009166">
    <property type="term" value="P:nucleotide catabolic process"/>
    <property type="evidence" value="ECO:0007669"/>
    <property type="project" value="InterPro"/>
</dbReference>
<dbReference type="SUPFAM" id="SSF56300">
    <property type="entry name" value="Metallo-dependent phosphatases"/>
    <property type="match status" value="1"/>
</dbReference>
<proteinExistence type="predicted"/>
<feature type="domain" description="SLH" evidence="3">
    <location>
        <begin position="810"/>
        <end position="871"/>
    </location>
</feature>
<dbReference type="Gene3D" id="3.60.21.10">
    <property type="match status" value="1"/>
</dbReference>
<dbReference type="InterPro" id="IPR029052">
    <property type="entry name" value="Metallo-depent_PP-like"/>
</dbReference>
<name>A0A7W7GQP3_9MICC</name>
<feature type="domain" description="SLH" evidence="3">
    <location>
        <begin position="749"/>
        <end position="809"/>
    </location>
</feature>
<dbReference type="InterPro" id="IPR008334">
    <property type="entry name" value="5'-Nucleotdase_C"/>
</dbReference>
<evidence type="ECO:0000313" key="4">
    <source>
        <dbReference type="EMBL" id="MBB4736523.1"/>
    </source>
</evidence>
<reference evidence="4 5" key="1">
    <citation type="submission" date="2020-08" db="EMBL/GenBank/DDBJ databases">
        <title>Sequencing the genomes of 1000 actinobacteria strains.</title>
        <authorList>
            <person name="Klenk H.-P."/>
        </authorList>
    </citation>
    <scope>NUCLEOTIDE SEQUENCE [LARGE SCALE GENOMIC DNA]</scope>
    <source>
        <strain evidence="4 5">DSM 23974</strain>
    </source>
</reference>
<dbReference type="Pfam" id="PF00395">
    <property type="entry name" value="SLH"/>
    <property type="match status" value="2"/>
</dbReference>
<accession>A0A7W7GQP3</accession>
<evidence type="ECO:0000256" key="2">
    <source>
        <dbReference type="SAM" id="SignalP"/>
    </source>
</evidence>
<dbReference type="PANTHER" id="PTHR11575">
    <property type="entry name" value="5'-NUCLEOTIDASE-RELATED"/>
    <property type="match status" value="1"/>
</dbReference>
<feature type="signal peptide" evidence="2">
    <location>
        <begin position="1"/>
        <end position="30"/>
    </location>
</feature>
<keyword evidence="4" id="KW-0378">Hydrolase</keyword>
<evidence type="ECO:0000256" key="1">
    <source>
        <dbReference type="ARBA" id="ARBA00022729"/>
    </source>
</evidence>
<dbReference type="GO" id="GO:0030288">
    <property type="term" value="C:outer membrane-bounded periplasmic space"/>
    <property type="evidence" value="ECO:0007669"/>
    <property type="project" value="TreeGrafter"/>
</dbReference>
<dbReference type="InterPro" id="IPR001119">
    <property type="entry name" value="SLH_dom"/>
</dbReference>
<dbReference type="GO" id="GO:0008253">
    <property type="term" value="F:5'-nucleotidase activity"/>
    <property type="evidence" value="ECO:0007669"/>
    <property type="project" value="UniProtKB-EC"/>
</dbReference>
<dbReference type="Gene3D" id="3.90.780.10">
    <property type="entry name" value="5'-Nucleotidase, C-terminal domain"/>
    <property type="match status" value="1"/>
</dbReference>
<organism evidence="4 5">
    <name type="scientific">Micrococcus cohnii</name>
    <dbReference type="NCBI Taxonomy" id="993416"/>
    <lineage>
        <taxon>Bacteria</taxon>
        <taxon>Bacillati</taxon>
        <taxon>Actinomycetota</taxon>
        <taxon>Actinomycetes</taxon>
        <taxon>Micrococcales</taxon>
        <taxon>Micrococcaceae</taxon>
        <taxon>Micrococcus</taxon>
    </lineage>
</organism>
<keyword evidence="5" id="KW-1185">Reference proteome</keyword>
<dbReference type="AlphaFoldDB" id="A0A7W7GQP3"/>
<dbReference type="InterPro" id="IPR036907">
    <property type="entry name" value="5'-Nucleotdase_C_sf"/>
</dbReference>
<gene>
    <name evidence="4" type="ORF">HDA30_002031</name>
</gene>
<comment type="caution">
    <text evidence="4">The sequence shown here is derived from an EMBL/GenBank/DDBJ whole genome shotgun (WGS) entry which is preliminary data.</text>
</comment>
<feature type="domain" description="SLH" evidence="3">
    <location>
        <begin position="688"/>
        <end position="748"/>
    </location>
</feature>
<keyword evidence="1 2" id="KW-0732">Signal</keyword>
<dbReference type="PROSITE" id="PS51272">
    <property type="entry name" value="SLH"/>
    <property type="match status" value="3"/>
</dbReference>
<dbReference type="InterPro" id="IPR004843">
    <property type="entry name" value="Calcineurin-like_PHP"/>
</dbReference>
<dbReference type="PANTHER" id="PTHR11575:SF24">
    <property type="entry name" value="5'-NUCLEOTIDASE"/>
    <property type="match status" value="1"/>
</dbReference>
<evidence type="ECO:0000259" key="3">
    <source>
        <dbReference type="PROSITE" id="PS51272"/>
    </source>
</evidence>
<sequence>MSHVFLRRCTATIACTTLVLAPASAAPALAVEAAAEEKTISIMSFNDFHGALSEKYSGTQFADTVEDYRRGFEKTHGADTTLLTSAGDLIGGSASVSNVQQDNPTIDAMNALGLDSLAAGNHEYDKGLDDLTGRVIPRADFPVLSANFVDPTTKEPVLTSHKVFDVDGVRVAVIGASPNDLYSTTTGAGLQGNEVQDMVEAVNRVAADLEANDEADVIVASYHDGAAGSGELADEKAKRDIFRAAVEDTHPAVDVIFNGHTHQLYQYETDNSGARRHVMQAGQSGQHLAAVELTVDGAGEVTSATGKMLERSTQDPAEAAAESAVTAEVYAIEQKAVDVFRDKQSTVLADLDGSITTDYAKLLADGQSWRAGGTRKAETTLGNWVADALKHSAESTNPGVDLGVINPGGLRSELLESQFTDGGAFTPKPDALAGKLTLGELLDMAPFGNTVVQFDIPGSSIKQALEQNWRDGVRQHNLGWSENLNWTYDDSKPQGEKVTGVWVDGEPLEEDRMYTVATVSFLGDSTWKDLGDPSKAPDGFTAFAEGRQNFVDLGLLDQQALSSYAEAQAAEDGAVNPSFSKQGVPVAGPASLGAGDPLAVSLDDLVIDSDGVPAAQQVSVAFEPADGSAPVELGSVDVPAGQESVDLSSLSAPRATGPGELVMTVTHTDGTVTTVRHALEVGAAADCTDANFSDNAEGSAYFSAVRWMQCSGLTTGYADGSFGKSDDTTRAQGASFLYRYLTDEGFTPAGQTFPDVPTSNTHFEPVEWTAAEQIVRGYVDGTFRPKHSVSRGEFASMLYRAAHPEYTAPATPDFPDVSAANPHYEAIQWAASEGLVTGYHDGTFAPGQDITRGEIAVMLHRFDAVNAGDAR</sequence>
<dbReference type="InterPro" id="IPR006179">
    <property type="entry name" value="5_nucleotidase/apyrase"/>
</dbReference>
<dbReference type="EMBL" id="JACHNA010000001">
    <property type="protein sequence ID" value="MBB4736523.1"/>
    <property type="molecule type" value="Genomic_DNA"/>
</dbReference>
<dbReference type="Proteomes" id="UP000540191">
    <property type="component" value="Unassembled WGS sequence"/>
</dbReference>
<dbReference type="EC" id="3.1.3.5" evidence="4"/>